<dbReference type="PANTHER" id="PTHR12843">
    <property type="entry name" value="PROTEIN-LYSINE N-METHYLTRANSFERASE METTL10"/>
    <property type="match status" value="1"/>
</dbReference>
<comment type="caution">
    <text evidence="2">The sequence shown here is derived from an EMBL/GenBank/DDBJ whole genome shotgun (WGS) entry which is preliminary data.</text>
</comment>
<gene>
    <name evidence="2" type="ORF">KVP70_22680</name>
    <name evidence="3" type="ORF">L1274_001127</name>
</gene>
<dbReference type="InterPro" id="IPR041698">
    <property type="entry name" value="Methyltransf_25"/>
</dbReference>
<dbReference type="CDD" id="cd02440">
    <property type="entry name" value="AdoMet_MTases"/>
    <property type="match status" value="1"/>
</dbReference>
<sequence length="205" mass="22921">MNANQSHWERVYQTKEPDAVSWYSAHLDRSLALIQKATSDKQAAIIDVGGGESTLVDDLLSLGYRDLTVFDLSATALHVTQQRLGALSNAVQWGAGDITRADMPVHRYDVWHDRAVFHFLTQPEQRAMYVRQVAKAVKPGGHVIVATFAPEGPEQCSGLEVVRYDAASLHDQFGASFHLIESQRETHQTPFGTTQQFVYCYCKLE</sequence>
<name>A0AA41HAE6_9BURK</name>
<dbReference type="Proteomes" id="UP001155901">
    <property type="component" value="Unassembled WGS sequence"/>
</dbReference>
<feature type="domain" description="Methyltransferase" evidence="1">
    <location>
        <begin position="45"/>
        <end position="141"/>
    </location>
</feature>
<keyword evidence="2" id="KW-0489">Methyltransferase</keyword>
<evidence type="ECO:0000313" key="3">
    <source>
        <dbReference type="EMBL" id="MCP2007434.1"/>
    </source>
</evidence>
<dbReference type="PANTHER" id="PTHR12843:SF5">
    <property type="entry name" value="EEF1A LYSINE METHYLTRANSFERASE 2"/>
    <property type="match status" value="1"/>
</dbReference>
<accession>A0AA41HAE6</accession>
<organism evidence="2 4">
    <name type="scientific">Duganella violaceipulchra</name>
    <dbReference type="NCBI Taxonomy" id="2849652"/>
    <lineage>
        <taxon>Bacteria</taxon>
        <taxon>Pseudomonadati</taxon>
        <taxon>Pseudomonadota</taxon>
        <taxon>Betaproteobacteria</taxon>
        <taxon>Burkholderiales</taxon>
        <taxon>Oxalobacteraceae</taxon>
        <taxon>Telluria group</taxon>
        <taxon>Duganella</taxon>
    </lineage>
</organism>
<protein>
    <submittedName>
        <fullName evidence="3">2-polyprenyl-3-methyl-5-hydroxy-6-metoxy-1, 4-benzoquinol methylase</fullName>
    </submittedName>
    <submittedName>
        <fullName evidence="2">Class I SAM-dependent methyltransferase</fullName>
    </submittedName>
</protein>
<evidence type="ECO:0000313" key="5">
    <source>
        <dbReference type="Proteomes" id="UP001162889"/>
    </source>
</evidence>
<dbReference type="EMBL" id="JAHTGR010000013">
    <property type="protein sequence ID" value="MBV6323745.1"/>
    <property type="molecule type" value="Genomic_DNA"/>
</dbReference>
<evidence type="ECO:0000313" key="4">
    <source>
        <dbReference type="Proteomes" id="UP001155901"/>
    </source>
</evidence>
<dbReference type="EMBL" id="JALJZU010000002">
    <property type="protein sequence ID" value="MCP2007434.1"/>
    <property type="molecule type" value="Genomic_DNA"/>
</dbReference>
<evidence type="ECO:0000313" key="2">
    <source>
        <dbReference type="EMBL" id="MBV6323745.1"/>
    </source>
</evidence>
<reference evidence="2" key="1">
    <citation type="submission" date="2021-07" db="EMBL/GenBank/DDBJ databases">
        <title>Characterization of violacein-producing bacteria and related species.</title>
        <authorList>
            <person name="Wilson H.S."/>
            <person name="De Leon M.E."/>
        </authorList>
    </citation>
    <scope>NUCLEOTIDE SEQUENCE</scope>
    <source>
        <strain evidence="2">HSC-15S17</strain>
    </source>
</reference>
<reference evidence="3" key="2">
    <citation type="submission" date="2022-03" db="EMBL/GenBank/DDBJ databases">
        <title>Genome Encyclopedia of Bacteria and Archaea VI: Functional Genomics of Type Strains.</title>
        <authorList>
            <person name="Whitman W."/>
        </authorList>
    </citation>
    <scope>NUCLEOTIDE SEQUENCE</scope>
    <source>
        <strain evidence="3">HSC-15S17</strain>
    </source>
</reference>
<dbReference type="RefSeq" id="WP_217944570.1">
    <property type="nucleotide sequence ID" value="NZ_JAHTGR010000013.1"/>
</dbReference>
<dbReference type="GO" id="GO:0032259">
    <property type="term" value="P:methylation"/>
    <property type="evidence" value="ECO:0007669"/>
    <property type="project" value="UniProtKB-KW"/>
</dbReference>
<dbReference type="AlphaFoldDB" id="A0AA41HAE6"/>
<keyword evidence="5" id="KW-1185">Reference proteome</keyword>
<dbReference type="Pfam" id="PF13649">
    <property type="entry name" value="Methyltransf_25"/>
    <property type="match status" value="1"/>
</dbReference>
<keyword evidence="2" id="KW-0808">Transferase</keyword>
<proteinExistence type="predicted"/>
<evidence type="ECO:0000259" key="1">
    <source>
        <dbReference type="Pfam" id="PF13649"/>
    </source>
</evidence>
<dbReference type="Proteomes" id="UP001162889">
    <property type="component" value="Unassembled WGS sequence"/>
</dbReference>
<dbReference type="GO" id="GO:0008168">
    <property type="term" value="F:methyltransferase activity"/>
    <property type="evidence" value="ECO:0007669"/>
    <property type="project" value="UniProtKB-KW"/>
</dbReference>